<dbReference type="Proteomes" id="UP000031192">
    <property type="component" value="Unassembled WGS sequence"/>
</dbReference>
<keyword evidence="3" id="KW-0158">Chromosome</keyword>
<dbReference type="OrthoDB" id="5399929at2759"/>
<evidence type="ECO:0000259" key="8">
    <source>
        <dbReference type="Pfam" id="PF12231"/>
    </source>
</evidence>
<dbReference type="PANTHER" id="PTHR22928:SF3">
    <property type="entry name" value="TELOMERE-ASSOCIATED PROTEIN RIF1"/>
    <property type="match status" value="1"/>
</dbReference>
<gene>
    <name evidence="9" type="ORF">MGU_05540</name>
</gene>
<feature type="region of interest" description="Disordered" evidence="7">
    <location>
        <begin position="1108"/>
        <end position="1709"/>
    </location>
</feature>
<keyword evidence="4" id="KW-0779">Telomere</keyword>
<feature type="domain" description="Telomere-associated protein Rif1 N-terminal" evidence="8">
    <location>
        <begin position="159"/>
        <end position="529"/>
    </location>
</feature>
<feature type="region of interest" description="Disordered" evidence="7">
    <location>
        <begin position="58"/>
        <end position="113"/>
    </location>
</feature>
<keyword evidence="5" id="KW-0539">Nucleus</keyword>
<feature type="compositionally biased region" description="Basic and acidic residues" evidence="7">
    <location>
        <begin position="80"/>
        <end position="91"/>
    </location>
</feature>
<reference evidence="9 10" key="1">
    <citation type="journal article" date="2014" name="Proc. Natl. Acad. Sci. U.S.A.">
        <title>Trajectory and genomic determinants of fungal-pathogen speciation and host adaptation.</title>
        <authorList>
            <person name="Hu X."/>
            <person name="Xiao G."/>
            <person name="Zheng P."/>
            <person name="Shang Y."/>
            <person name="Su Y."/>
            <person name="Zhang X."/>
            <person name="Liu X."/>
            <person name="Zhan S."/>
            <person name="St Leger R.J."/>
            <person name="Wang C."/>
        </authorList>
    </citation>
    <scope>NUCLEOTIDE SEQUENCE [LARGE SCALE GENOMIC DNA]</scope>
    <source>
        <strain evidence="9 10">ARSEF 977</strain>
    </source>
</reference>
<evidence type="ECO:0000313" key="9">
    <source>
        <dbReference type="EMBL" id="KID87508.1"/>
    </source>
</evidence>
<feature type="compositionally biased region" description="Acidic residues" evidence="7">
    <location>
        <begin position="1673"/>
        <end position="1687"/>
    </location>
</feature>
<name>A0A0B4GXK6_METGA</name>
<dbReference type="Pfam" id="PF12231">
    <property type="entry name" value="Rif1_N"/>
    <property type="match status" value="1"/>
</dbReference>
<evidence type="ECO:0000256" key="6">
    <source>
        <dbReference type="ARBA" id="ARBA00023306"/>
    </source>
</evidence>
<feature type="compositionally biased region" description="Polar residues" evidence="7">
    <location>
        <begin position="1640"/>
        <end position="1655"/>
    </location>
</feature>
<evidence type="ECO:0000256" key="3">
    <source>
        <dbReference type="ARBA" id="ARBA00022454"/>
    </source>
</evidence>
<protein>
    <submittedName>
        <fullName evidence="9">Rap1-interacting factor 1</fullName>
    </submittedName>
</protein>
<dbReference type="PANTHER" id="PTHR22928">
    <property type="entry name" value="TELOMERE-ASSOCIATED PROTEIN RIF1"/>
    <property type="match status" value="1"/>
</dbReference>
<evidence type="ECO:0000256" key="1">
    <source>
        <dbReference type="ARBA" id="ARBA00004123"/>
    </source>
</evidence>
<feature type="compositionally biased region" description="Polar residues" evidence="7">
    <location>
        <begin position="1218"/>
        <end position="1231"/>
    </location>
</feature>
<feature type="compositionally biased region" description="Low complexity" evidence="7">
    <location>
        <begin position="1119"/>
        <end position="1130"/>
    </location>
</feature>
<comment type="caution">
    <text evidence="9">The sequence shown here is derived from an EMBL/GenBank/DDBJ whole genome shotgun (WGS) entry which is preliminary data.</text>
</comment>
<evidence type="ECO:0000256" key="4">
    <source>
        <dbReference type="ARBA" id="ARBA00022895"/>
    </source>
</evidence>
<feature type="compositionally biased region" description="Basic and acidic residues" evidence="7">
    <location>
        <begin position="1584"/>
        <end position="1598"/>
    </location>
</feature>
<organism evidence="9 10">
    <name type="scientific">Metarhizium guizhouense (strain ARSEF 977)</name>
    <dbReference type="NCBI Taxonomy" id="1276136"/>
    <lineage>
        <taxon>Eukaryota</taxon>
        <taxon>Fungi</taxon>
        <taxon>Dikarya</taxon>
        <taxon>Ascomycota</taxon>
        <taxon>Pezizomycotina</taxon>
        <taxon>Sordariomycetes</taxon>
        <taxon>Hypocreomycetidae</taxon>
        <taxon>Hypocreales</taxon>
        <taxon>Clavicipitaceae</taxon>
        <taxon>Metarhizium</taxon>
    </lineage>
</organism>
<evidence type="ECO:0000256" key="2">
    <source>
        <dbReference type="ARBA" id="ARBA00004574"/>
    </source>
</evidence>
<dbReference type="HOGENOM" id="CLU_000830_2_0_1"/>
<feature type="compositionally biased region" description="Basic and acidic residues" evidence="7">
    <location>
        <begin position="1440"/>
        <end position="1453"/>
    </location>
</feature>
<feature type="compositionally biased region" description="Polar residues" evidence="7">
    <location>
        <begin position="1184"/>
        <end position="1199"/>
    </location>
</feature>
<proteinExistence type="predicted"/>
<feature type="compositionally biased region" description="Basic residues" evidence="7">
    <location>
        <begin position="1753"/>
        <end position="1765"/>
    </location>
</feature>
<keyword evidence="6" id="KW-0131">Cell cycle</keyword>
<sequence length="1765" mass="195196">MASSVASASSSNILIALPARPPTPPREASHEVDVSLKSIVLGRASAFDPILSLHTPPNAHSFTSPVATGSNPSSSRARKKVEWSSHTDYREAPQYPEGLKAVKSSPFSAPSSATRFKPVKSILKPSSSPNPLASCFTNELDGPSPLNIIEMLDSTIKQLAGADRDSKLDAYMMLSRALKASNNLPDRVALQNKMSLFMQFVQRDMTAKSDHGNLDTSLINHSLTLLTTFLHFPAIASTLTSDFSVFVVEQSIRSFEDEAMPKDVIRHLMQVMAFQNFSAKVMTSERVGRLIAALHKIEHHLKGKSIIMSRLHIYKRLIKQSRNHMAAHLDWLKDMFTDMLSSVKDIRSQAISLGSEAGFALRSEKQLLRKATELFQAANDSETYIDFYIKRLQAMVKEKHCCHFVPQIWSVVILFLRCPLDRWQHYGPWLTLVQSAFNMTDNSTKQEANFAWNRYLYLSLSDNRVSPKCIATLCQPLLSQLRRKSSAKQQEEALKLRRVVIGGICNLYYYAFTPGSDKYDTDVLWDVAVQPIISQLISLDGMPDVPGDGIMQAARLLVGLLDVVTPRIWRQDRIVDLPPVKPDELPAIDSKWVRRNCDKVLQLVGPVIQKKFIDLANKDSLIYRLWQALVGSVTAASAKDIKVSEDTAKFVGCTFGLLSTVFTAEDAEPESTSSNSKFLSGVSNFVQILIDGLGLLPFTEKRLSMTVLNTFEPVATPSQRLDRSDKPRGVVRMPLHHLFVMLAAVPVGGSDDDTLARFFQSIFEPFLKGRSAKGRFDLAKELLLLLPRNSLSPYGPWLLAADCAKACLDKRSVLTAGCVPVPDKMNGPEFREIVSLIERGLSSHPNLPPRQWTPFFDSVATRVSSDFGDAGCSLVVIEPLAKAILDMPGAAAEGLSPLIVQAVTSLFNHAKLPRDKQAVEAARSRLWGAPPTLPKMTLFDPLDHLYKLGNHFLAALYDQKLDTDWNVRAVPLLEAVDTFLVQNWPLFGIEVLSKLQTGLGVWLQNEKSHIQEKHESSLFTCVATIWDHVCSNLAAQERPNRRSLDVIEPVLTAAFKSTHATIVNRTCVMWNAIMKDDEDVQCSDSLMAIISSVRSKVDIVVPGASRSTGIGIQTAKGGPSADPSSDALSPTRSHPDANIAASASRLSASRRPMTRRRRLEPTPEFHHAKSTKRMSTPRRRHDSSQIQFEPIVSSSPLHNESQHLTERQKEVRERQRQNAVLYTDVQSSFSPPSAHKLPGPSTQRNAPQSPKVAQESTPKHSKSFEDLISLTPTPRRGQVLQMDDFNDPPSSPPAPRPYPFLSEIQSRSRAGSVMESWEFSSPPGSPLENQQSEEPELQPTGPADIESPKKLRRSSKRKRRMEAEACQSTDHAVSNKREDEGVLSLRKAKDQPSQRSLTAPATPGEGRITRARTAQVTPKLEDDSAKGSKSLSRRCSSRCVEAENKTTEQKVDGTKSGAPSDLQDAAQHGKDATRPMDGSQLCGRIEGGSKTPLGSRGCILVHTDSTCPSPEKPENATVETPAPVIPSTAEPSEKTETSRSRRKRKRVGKQSDKGNKRRRSVTDEIQELSVREQSESEPSVPQTCDDKNGPIEGIETRRGLRQRQQQALLRESRPTRRDAKHRAKSPCGNVDGGDTDEEVQSQLVKESNEASQQNHLEGDDQGANKGEIAGGANEDEMELEAEPEVGETTETFVGTKSSAGPPVGGESPLTIMETLRSGLDKLRSASLSREKVYEVEDILMDMKRELFEAERRGRGRTRKRKSRGQ</sequence>
<dbReference type="GO" id="GO:0000723">
    <property type="term" value="P:telomere maintenance"/>
    <property type="evidence" value="ECO:0007669"/>
    <property type="project" value="TreeGrafter"/>
</dbReference>
<dbReference type="GO" id="GO:0005634">
    <property type="term" value="C:nucleus"/>
    <property type="evidence" value="ECO:0007669"/>
    <property type="project" value="UniProtKB-SubCell"/>
</dbReference>
<evidence type="ECO:0000256" key="7">
    <source>
        <dbReference type="SAM" id="MobiDB-lite"/>
    </source>
</evidence>
<feature type="compositionally biased region" description="Low complexity" evidence="7">
    <location>
        <begin position="1"/>
        <end position="11"/>
    </location>
</feature>
<dbReference type="EMBL" id="AZNH01000016">
    <property type="protein sequence ID" value="KID87508.1"/>
    <property type="molecule type" value="Genomic_DNA"/>
</dbReference>
<feature type="compositionally biased region" description="Basic and acidic residues" evidence="7">
    <location>
        <begin position="1200"/>
        <end position="1216"/>
    </location>
</feature>
<evidence type="ECO:0000313" key="10">
    <source>
        <dbReference type="Proteomes" id="UP000031192"/>
    </source>
</evidence>
<feature type="compositionally biased region" description="Basic residues" evidence="7">
    <location>
        <begin position="1168"/>
        <end position="1181"/>
    </location>
</feature>
<feature type="compositionally biased region" description="Low complexity" evidence="7">
    <location>
        <begin position="1140"/>
        <end position="1151"/>
    </location>
</feature>
<feature type="region of interest" description="Disordered" evidence="7">
    <location>
        <begin position="1"/>
        <end position="30"/>
    </location>
</feature>
<keyword evidence="10" id="KW-1185">Reference proteome</keyword>
<feature type="compositionally biased region" description="Pro residues" evidence="7">
    <location>
        <begin position="1289"/>
        <end position="1298"/>
    </location>
</feature>
<feature type="region of interest" description="Disordered" evidence="7">
    <location>
        <begin position="1746"/>
        <end position="1765"/>
    </location>
</feature>
<feature type="compositionally biased region" description="Polar residues" evidence="7">
    <location>
        <begin position="58"/>
        <end position="75"/>
    </location>
</feature>
<evidence type="ECO:0000256" key="5">
    <source>
        <dbReference type="ARBA" id="ARBA00023242"/>
    </source>
</evidence>
<feature type="compositionally biased region" description="Basic residues" evidence="7">
    <location>
        <begin position="1350"/>
        <end position="1360"/>
    </location>
</feature>
<accession>A0A0B4GXK6</accession>
<dbReference type="GO" id="GO:0140445">
    <property type="term" value="C:chromosome, telomeric repeat region"/>
    <property type="evidence" value="ECO:0007669"/>
    <property type="project" value="TreeGrafter"/>
</dbReference>
<comment type="subcellular location">
    <subcellularLocation>
        <location evidence="2">Chromosome</location>
        <location evidence="2">Telomere</location>
    </subcellularLocation>
    <subcellularLocation>
        <location evidence="1">Nucleus</location>
    </subcellularLocation>
</comment>
<dbReference type="InterPro" id="IPR022031">
    <property type="entry name" value="Rif1_N"/>
</dbReference>